<dbReference type="RefSeq" id="WP_172437841.1">
    <property type="nucleotide sequence ID" value="NZ_CAKJVD010000019.1"/>
</dbReference>
<gene>
    <name evidence="3" type="ORF">CNEO2_110008</name>
    <name evidence="2" type="ORF">CNEO_44718</name>
    <name evidence="4" type="ORF">CNEONATNEC25_00956</name>
</gene>
<reference evidence="4 5" key="1">
    <citation type="submission" date="2018-06" db="EMBL/GenBank/DDBJ databases">
        <authorList>
            <consortium name="IHU Genomes"/>
        </authorList>
    </citation>
    <scope>NUCLEOTIDE SEQUENCE [LARGE SCALE GENOMIC DNA]</scope>
    <source>
        <strain evidence="4 5">NEC25</strain>
    </source>
</reference>
<dbReference type="GeneID" id="68879518"/>
<dbReference type="Proteomes" id="UP000789738">
    <property type="component" value="Unassembled WGS sequence"/>
</dbReference>
<feature type="compositionally biased region" description="Polar residues" evidence="1">
    <location>
        <begin position="1"/>
        <end position="12"/>
    </location>
</feature>
<reference evidence="2" key="2">
    <citation type="submission" date="2021-10" db="EMBL/GenBank/DDBJ databases">
        <authorList>
            <person name="Mesa V."/>
        </authorList>
    </citation>
    <scope>NUCLEOTIDE SEQUENCE</scope>
    <source>
        <strain evidence="2">CC3_PB</strain>
    </source>
</reference>
<name>A0A650LWX0_9CLOT</name>
<protein>
    <submittedName>
        <fullName evidence="4">Uncharacterized protein</fullName>
    </submittedName>
</protein>
<proteinExistence type="predicted"/>
<reference evidence="3" key="3">
    <citation type="submission" date="2022-10" db="EMBL/GenBank/DDBJ databases">
        <authorList>
            <person name="Aires J."/>
            <person name="Mesa V."/>
        </authorList>
    </citation>
    <scope>NUCLEOTIDE SEQUENCE</scope>
    <source>
        <strain evidence="3">Clostridium neonatale JD116</strain>
    </source>
</reference>
<accession>A0A650LWX0</accession>
<evidence type="ECO:0000313" key="3">
    <source>
        <dbReference type="EMBL" id="CAI3540374.1"/>
    </source>
</evidence>
<dbReference type="EMBL" id="CAKJVE010000004">
    <property type="protein sequence ID" value="CAG9710337.1"/>
    <property type="molecule type" value="Genomic_DNA"/>
</dbReference>
<dbReference type="EMBL" id="UWJD01000001">
    <property type="protein sequence ID" value="VCT83360.1"/>
    <property type="molecule type" value="Genomic_DNA"/>
</dbReference>
<evidence type="ECO:0000256" key="1">
    <source>
        <dbReference type="SAM" id="MobiDB-lite"/>
    </source>
</evidence>
<evidence type="ECO:0000313" key="4">
    <source>
        <dbReference type="EMBL" id="VCT83360.1"/>
    </source>
</evidence>
<dbReference type="Proteomes" id="UP000431451">
    <property type="component" value="Unassembled WGS sequence"/>
</dbReference>
<organism evidence="4 5">
    <name type="scientific">Clostridium neonatale</name>
    <dbReference type="NCBI Taxonomy" id="137838"/>
    <lineage>
        <taxon>Bacteria</taxon>
        <taxon>Bacillati</taxon>
        <taxon>Bacillota</taxon>
        <taxon>Clostridia</taxon>
        <taxon>Eubacteriales</taxon>
        <taxon>Clostridiaceae</taxon>
        <taxon>Clostridium</taxon>
    </lineage>
</organism>
<feature type="region of interest" description="Disordered" evidence="1">
    <location>
        <begin position="1"/>
        <end position="48"/>
    </location>
</feature>
<dbReference type="EMBL" id="CAMTCP010000022">
    <property type="protein sequence ID" value="CAI3540374.1"/>
    <property type="molecule type" value="Genomic_DNA"/>
</dbReference>
<evidence type="ECO:0000313" key="5">
    <source>
        <dbReference type="Proteomes" id="UP000431451"/>
    </source>
</evidence>
<dbReference type="AlphaFoldDB" id="A0A650LWX0"/>
<sequence>MSDKNIQSNVDVTFSDPASPKYSKNIKNKAHEKSPYGEAEPSTGTTYK</sequence>
<evidence type="ECO:0000313" key="2">
    <source>
        <dbReference type="EMBL" id="CAG9710337.1"/>
    </source>
</evidence>
<dbReference type="Proteomes" id="UP001189143">
    <property type="component" value="Unassembled WGS sequence"/>
</dbReference>